<organism evidence="1 2">
    <name type="scientific">Phanerochaete carnosa (strain HHB-10118-sp)</name>
    <name type="common">White-rot fungus</name>
    <name type="synonym">Peniophora carnosa</name>
    <dbReference type="NCBI Taxonomy" id="650164"/>
    <lineage>
        <taxon>Eukaryota</taxon>
        <taxon>Fungi</taxon>
        <taxon>Dikarya</taxon>
        <taxon>Basidiomycota</taxon>
        <taxon>Agaricomycotina</taxon>
        <taxon>Agaricomycetes</taxon>
        <taxon>Polyporales</taxon>
        <taxon>Phanerochaetaceae</taxon>
        <taxon>Phanerochaete</taxon>
    </lineage>
</organism>
<dbReference type="KEGG" id="pco:PHACADRAFT_257459"/>
<keyword evidence="2" id="KW-1185">Reference proteome</keyword>
<accession>K5W482</accession>
<proteinExistence type="predicted"/>
<dbReference type="Proteomes" id="UP000008370">
    <property type="component" value="Unassembled WGS sequence"/>
</dbReference>
<evidence type="ECO:0000313" key="1">
    <source>
        <dbReference type="EMBL" id="EKM53950.1"/>
    </source>
</evidence>
<name>K5W482_PHACS</name>
<dbReference type="RefSeq" id="XP_007396657.1">
    <property type="nucleotide sequence ID" value="XM_007396595.1"/>
</dbReference>
<reference evidence="1 2" key="1">
    <citation type="journal article" date="2012" name="BMC Genomics">
        <title>Comparative genomics of the white-rot fungi, Phanerochaete carnosa and P. chrysosporium, to elucidate the genetic basis of the distinct wood types they colonize.</title>
        <authorList>
            <person name="Suzuki H."/>
            <person name="MacDonald J."/>
            <person name="Syed K."/>
            <person name="Salamov A."/>
            <person name="Hori C."/>
            <person name="Aerts A."/>
            <person name="Henrissat B."/>
            <person name="Wiebenga A."/>
            <person name="vanKuyk P.A."/>
            <person name="Barry K."/>
            <person name="Lindquist E."/>
            <person name="LaButti K."/>
            <person name="Lapidus A."/>
            <person name="Lucas S."/>
            <person name="Coutinho P."/>
            <person name="Gong Y."/>
            <person name="Samejima M."/>
            <person name="Mahadevan R."/>
            <person name="Abou-Zaid M."/>
            <person name="de Vries R.P."/>
            <person name="Igarashi K."/>
            <person name="Yadav J.S."/>
            <person name="Grigoriev I.V."/>
            <person name="Master E.R."/>
        </authorList>
    </citation>
    <scope>NUCLEOTIDE SEQUENCE [LARGE SCALE GENOMIC DNA]</scope>
    <source>
        <strain evidence="1 2">HHB-10118-sp</strain>
    </source>
</reference>
<dbReference type="EMBL" id="JH930473">
    <property type="protein sequence ID" value="EKM53950.1"/>
    <property type="molecule type" value="Genomic_DNA"/>
</dbReference>
<protein>
    <submittedName>
        <fullName evidence="1">Uncharacterized protein</fullName>
    </submittedName>
</protein>
<evidence type="ECO:0000313" key="2">
    <source>
        <dbReference type="Proteomes" id="UP000008370"/>
    </source>
</evidence>
<dbReference type="AlphaFoldDB" id="K5W482"/>
<dbReference type="InParanoid" id="K5W482"/>
<dbReference type="GeneID" id="18916861"/>
<gene>
    <name evidence="1" type="ORF">PHACADRAFT_257459</name>
</gene>
<dbReference type="HOGENOM" id="CLU_2197873_0_0_1"/>
<sequence length="108" mass="12153">MSTLESLLPHARRYLEGMILDEGLPRPLFRGRLPECWERKATSTTASVFSLVNADGLAIDVGLNVFKFQDGESSALYITEGGIDSSYPFYYYEVRITVVMNHLQSNSK</sequence>